<organism evidence="1 2">
    <name type="scientific">Rugamonas aquatica</name>
    <dbReference type="NCBI Taxonomy" id="2743357"/>
    <lineage>
        <taxon>Bacteria</taxon>
        <taxon>Pseudomonadati</taxon>
        <taxon>Pseudomonadota</taxon>
        <taxon>Betaproteobacteria</taxon>
        <taxon>Burkholderiales</taxon>
        <taxon>Oxalobacteraceae</taxon>
        <taxon>Telluria group</taxon>
        <taxon>Rugamonas</taxon>
    </lineage>
</organism>
<comment type="caution">
    <text evidence="1">The sequence shown here is derived from an EMBL/GenBank/DDBJ whole genome shotgun (WGS) entry which is preliminary data.</text>
</comment>
<reference evidence="1 2" key="1">
    <citation type="submission" date="2019-10" db="EMBL/GenBank/DDBJ databases">
        <title>Two novel species isolated from a subtropical stream in China.</title>
        <authorList>
            <person name="Lu H."/>
        </authorList>
    </citation>
    <scope>NUCLEOTIDE SEQUENCE [LARGE SCALE GENOMIC DNA]</scope>
    <source>
        <strain evidence="1 2">FT29W</strain>
    </source>
</reference>
<dbReference type="AlphaFoldDB" id="A0A6A7N1V6"/>
<accession>A0A6A7N1V6</accession>
<dbReference type="Proteomes" id="UP000440498">
    <property type="component" value="Unassembled WGS sequence"/>
</dbReference>
<name>A0A6A7N1V6_9BURK</name>
<dbReference type="Gene3D" id="1.10.10.10">
    <property type="entry name" value="Winged helix-like DNA-binding domain superfamily/Winged helix DNA-binding domain"/>
    <property type="match status" value="1"/>
</dbReference>
<dbReference type="EMBL" id="WHUG01000004">
    <property type="protein sequence ID" value="MQA39013.1"/>
    <property type="molecule type" value="Genomic_DNA"/>
</dbReference>
<keyword evidence="2" id="KW-1185">Reference proteome</keyword>
<gene>
    <name evidence="1" type="ORF">GEV02_12685</name>
</gene>
<dbReference type="RefSeq" id="WP_152838311.1">
    <property type="nucleotide sequence ID" value="NZ_WHUG01000004.1"/>
</dbReference>
<proteinExistence type="predicted"/>
<dbReference type="InterPro" id="IPR019885">
    <property type="entry name" value="Tscrpt_reg_HTH_AsnC-type_CS"/>
</dbReference>
<dbReference type="PROSITE" id="PS00519">
    <property type="entry name" value="HTH_ASNC_1"/>
    <property type="match status" value="1"/>
</dbReference>
<protein>
    <submittedName>
        <fullName evidence="1">Winged helix-turn-helix transcriptional regulator</fullName>
    </submittedName>
</protein>
<dbReference type="InterPro" id="IPR036390">
    <property type="entry name" value="WH_DNA-bd_sf"/>
</dbReference>
<dbReference type="SUPFAM" id="SSF46785">
    <property type="entry name" value="Winged helix' DNA-binding domain"/>
    <property type="match status" value="1"/>
</dbReference>
<sequence length="157" mass="16976">MLSHSPTTIPEVVPQSFRTQQNELAWSAIESVLRKFGAATTKEIADAIGLSPASAIARLRELRELGEVRFGAARGRSTIRTWSLGAEDFIERAEQMMPTITKATQLGIFQRDPLVAALFGDGQARCVSCNQPQGALHGEGCVFVSINIDAIHQEVAA</sequence>
<evidence type="ECO:0000313" key="1">
    <source>
        <dbReference type="EMBL" id="MQA39013.1"/>
    </source>
</evidence>
<evidence type="ECO:0000313" key="2">
    <source>
        <dbReference type="Proteomes" id="UP000440498"/>
    </source>
</evidence>
<dbReference type="InterPro" id="IPR036388">
    <property type="entry name" value="WH-like_DNA-bd_sf"/>
</dbReference>